<evidence type="ECO:0000313" key="3">
    <source>
        <dbReference type="Proteomes" id="UP000027446"/>
    </source>
</evidence>
<dbReference type="GO" id="GO:0016491">
    <property type="term" value="F:oxidoreductase activity"/>
    <property type="evidence" value="ECO:0007669"/>
    <property type="project" value="InterPro"/>
</dbReference>
<name>A0A069E9A1_9PROT</name>
<dbReference type="eggNOG" id="ENOG502Z8BV">
    <property type="taxonomic scope" value="Bacteria"/>
</dbReference>
<dbReference type="InterPro" id="IPR037473">
    <property type="entry name" value="Lcp-like"/>
</dbReference>
<dbReference type="PANTHER" id="PTHR37539">
    <property type="entry name" value="SECRETED PROTEIN-RELATED"/>
    <property type="match status" value="1"/>
</dbReference>
<dbReference type="STRING" id="1280949.HAD_07550"/>
<feature type="domain" description="ER-bound oxygenase mpaB/mpaB'/Rubber oxygenase catalytic" evidence="1">
    <location>
        <begin position="158"/>
        <end position="320"/>
    </location>
</feature>
<dbReference type="Pfam" id="PF09995">
    <property type="entry name" value="MPAB_Lcp_cat"/>
    <property type="match status" value="1"/>
</dbReference>
<gene>
    <name evidence="2" type="ORF">HAD_07550</name>
</gene>
<evidence type="ECO:0000313" key="2">
    <source>
        <dbReference type="EMBL" id="KCZ85521.1"/>
    </source>
</evidence>
<comment type="caution">
    <text evidence="2">The sequence shown here is derived from an EMBL/GenBank/DDBJ whole genome shotgun (WGS) entry which is preliminary data.</text>
</comment>
<evidence type="ECO:0000259" key="1">
    <source>
        <dbReference type="Pfam" id="PF09995"/>
    </source>
</evidence>
<dbReference type="Proteomes" id="UP000027446">
    <property type="component" value="Unassembled WGS sequence"/>
</dbReference>
<sequence>MDVTASEMQPEIRMTASLEDVHERISHQKTALPVMYGDIDFSLTPERYTDDLSVSSMKDYATKFPPPPADMVERVKAYTMLGDVTADAYAALMPEYGFKRVVDMLTTACDQGIEAVPDAPPELAALIAEMEAKPDWLDMDLVREGARLNRLPMAESAPWMIRGAFLATFLNKYTALPMALTGTLSHSSASRRVNETATFFTVTTLPGALEPRGEGFRAAAMVRLMHSMVRFNVLHRMKSWDQSVYGIPIPQVDQMPAGLIDVFLLAFKMVEEGRTEFTPEERARVEFSRYRCYLLGLPEDLLMDTPQGIIDIMNARSGSIRAGFDDETCGALVRATLSTYLPPDKSLGNRIHNALERRLARLVLVQHFLGGNSQMARDIGVPVGPLDYAVAAVLFPVIAAKMAIYNTALKVPGLRGLVDRHLVAKLRRLLARYGHAEFTTDASAYRPAKPVPAE</sequence>
<accession>A0A069E9A1</accession>
<dbReference type="InterPro" id="IPR018713">
    <property type="entry name" value="MPAB/Lcp_cat_dom"/>
</dbReference>
<dbReference type="PANTHER" id="PTHR37539:SF1">
    <property type="entry name" value="ER-BOUND OXYGENASE MPAB_MPAB'_RUBBER OXYGENASE CATALYTIC DOMAIN-CONTAINING PROTEIN"/>
    <property type="match status" value="1"/>
</dbReference>
<keyword evidence="3" id="KW-1185">Reference proteome</keyword>
<dbReference type="PATRIC" id="fig|1280949.3.peg.1539"/>
<organism evidence="2 3">
    <name type="scientific">Hyphomonas adhaerens MHS-3</name>
    <dbReference type="NCBI Taxonomy" id="1280949"/>
    <lineage>
        <taxon>Bacteria</taxon>
        <taxon>Pseudomonadati</taxon>
        <taxon>Pseudomonadota</taxon>
        <taxon>Alphaproteobacteria</taxon>
        <taxon>Hyphomonadales</taxon>
        <taxon>Hyphomonadaceae</taxon>
        <taxon>Hyphomonas</taxon>
    </lineage>
</organism>
<protein>
    <recommendedName>
        <fullName evidence="1">ER-bound oxygenase mpaB/mpaB'/Rubber oxygenase catalytic domain-containing protein</fullName>
    </recommendedName>
</protein>
<dbReference type="EMBL" id="ARYH01000001">
    <property type="protein sequence ID" value="KCZ85521.1"/>
    <property type="molecule type" value="Genomic_DNA"/>
</dbReference>
<proteinExistence type="predicted"/>
<reference evidence="2 3" key="1">
    <citation type="journal article" date="2014" name="Antonie Van Leeuwenhoek">
        <title>Hyphomonas beringensis sp. nov. and Hyphomonas chukchiensis sp. nov., isolated from surface seawater of the Bering Sea and Chukchi Sea.</title>
        <authorList>
            <person name="Li C."/>
            <person name="Lai Q."/>
            <person name="Li G."/>
            <person name="Dong C."/>
            <person name="Wang J."/>
            <person name="Liao Y."/>
            <person name="Shao Z."/>
        </authorList>
    </citation>
    <scope>NUCLEOTIDE SEQUENCE [LARGE SCALE GENOMIC DNA]</scope>
    <source>
        <strain evidence="2 3">MHS-3</strain>
    </source>
</reference>
<dbReference type="AlphaFoldDB" id="A0A069E9A1"/>